<reference evidence="1 2" key="1">
    <citation type="submission" date="2023-10" db="EMBL/GenBank/DDBJ databases">
        <title>Draft genome sequence of Xylaria bambusicola isolate GMP-LS, the root and basal stem rot pathogen of sugarcane in Indonesia.</title>
        <authorList>
            <person name="Selvaraj P."/>
            <person name="Muralishankar V."/>
            <person name="Muruganantham S."/>
            <person name="Sp S."/>
            <person name="Haryani S."/>
            <person name="Lau K.J.X."/>
            <person name="Naqvi N.I."/>
        </authorList>
    </citation>
    <scope>NUCLEOTIDE SEQUENCE [LARGE SCALE GENOMIC DNA]</scope>
    <source>
        <strain evidence="1">GMP-LS</strain>
    </source>
</reference>
<protein>
    <submittedName>
        <fullName evidence="1">Uncharacterized protein</fullName>
    </submittedName>
</protein>
<dbReference type="Proteomes" id="UP001305414">
    <property type="component" value="Unassembled WGS sequence"/>
</dbReference>
<evidence type="ECO:0000313" key="1">
    <source>
        <dbReference type="EMBL" id="KAK5628017.1"/>
    </source>
</evidence>
<dbReference type="EMBL" id="JAWHQM010000006">
    <property type="protein sequence ID" value="KAK5628017.1"/>
    <property type="molecule type" value="Genomic_DNA"/>
</dbReference>
<proteinExistence type="predicted"/>
<sequence>MDQGLPRKRARMTTIWIYEGGNGNGGTEPASESQCHEEGGGMAFAKALMGLRHNLEQTSQCWQEKKTSEVD</sequence>
<comment type="caution">
    <text evidence="1">The sequence shown here is derived from an EMBL/GenBank/DDBJ whole genome shotgun (WGS) entry which is preliminary data.</text>
</comment>
<keyword evidence="2" id="KW-1185">Reference proteome</keyword>
<organism evidence="1 2">
    <name type="scientific">Xylaria bambusicola</name>
    <dbReference type="NCBI Taxonomy" id="326684"/>
    <lineage>
        <taxon>Eukaryota</taxon>
        <taxon>Fungi</taxon>
        <taxon>Dikarya</taxon>
        <taxon>Ascomycota</taxon>
        <taxon>Pezizomycotina</taxon>
        <taxon>Sordariomycetes</taxon>
        <taxon>Xylariomycetidae</taxon>
        <taxon>Xylariales</taxon>
        <taxon>Xylariaceae</taxon>
        <taxon>Xylaria</taxon>
    </lineage>
</organism>
<evidence type="ECO:0000313" key="2">
    <source>
        <dbReference type="Proteomes" id="UP001305414"/>
    </source>
</evidence>
<dbReference type="AlphaFoldDB" id="A0AAN7UGX0"/>
<gene>
    <name evidence="1" type="ORF">RRF57_003732</name>
</gene>
<name>A0AAN7UGX0_9PEZI</name>
<accession>A0AAN7UGX0</accession>